<evidence type="ECO:0000313" key="2">
    <source>
        <dbReference type="Proteomes" id="UP000199652"/>
    </source>
</evidence>
<name>A0A1H3HGL4_EUBBA</name>
<organism evidence="1 2">
    <name type="scientific">Eubacterium barkeri</name>
    <name type="common">Clostridium barkeri</name>
    <dbReference type="NCBI Taxonomy" id="1528"/>
    <lineage>
        <taxon>Bacteria</taxon>
        <taxon>Bacillati</taxon>
        <taxon>Bacillota</taxon>
        <taxon>Clostridia</taxon>
        <taxon>Eubacteriales</taxon>
        <taxon>Eubacteriaceae</taxon>
        <taxon>Eubacterium</taxon>
    </lineage>
</organism>
<dbReference type="Proteomes" id="UP000199652">
    <property type="component" value="Unassembled WGS sequence"/>
</dbReference>
<dbReference type="STRING" id="1528.SAMN04488579_11769"/>
<reference evidence="2" key="1">
    <citation type="submission" date="2016-10" db="EMBL/GenBank/DDBJ databases">
        <authorList>
            <person name="Varghese N."/>
            <person name="Submissions S."/>
        </authorList>
    </citation>
    <scope>NUCLEOTIDE SEQUENCE [LARGE SCALE GENOMIC DNA]</scope>
    <source>
        <strain evidence="2">VPI 5359</strain>
    </source>
</reference>
<proteinExistence type="predicted"/>
<evidence type="ECO:0000313" key="1">
    <source>
        <dbReference type="EMBL" id="SDY13968.1"/>
    </source>
</evidence>
<dbReference type="RefSeq" id="WP_090246113.1">
    <property type="nucleotide sequence ID" value="NZ_FNOU01000017.1"/>
</dbReference>
<dbReference type="OrthoDB" id="9858853at2"/>
<accession>A0A1H3HGL4</accession>
<sequence length="127" mass="14615">MFGIPGVIAFKGYPDIEAYELLFGPLTDTTRYIMTEQDLEDAVTQRCGPEVWSVLRPPEPEEENDPDTDLDSAYEEIRYWQDTVKESAEALKKLDASIRERQRFTASVKEKIIKAIEDTITILEKEL</sequence>
<protein>
    <submittedName>
        <fullName evidence="1">Uncharacterized protein</fullName>
    </submittedName>
</protein>
<gene>
    <name evidence="1" type="ORF">SAMN04488579_11769</name>
</gene>
<dbReference type="EMBL" id="FNOU01000017">
    <property type="protein sequence ID" value="SDY13968.1"/>
    <property type="molecule type" value="Genomic_DNA"/>
</dbReference>
<keyword evidence="2" id="KW-1185">Reference proteome</keyword>
<dbReference type="AlphaFoldDB" id="A0A1H3HGL4"/>